<accession>A0A0W8FKY4</accession>
<name>A0A0W8FKY4_9ZZZZ</name>
<organism evidence="1">
    <name type="scientific">hydrocarbon metagenome</name>
    <dbReference type="NCBI Taxonomy" id="938273"/>
    <lineage>
        <taxon>unclassified sequences</taxon>
        <taxon>metagenomes</taxon>
        <taxon>ecological metagenomes</taxon>
    </lineage>
</organism>
<gene>
    <name evidence="1" type="ORF">ASZ90_008967</name>
</gene>
<sequence length="128" mass="13758">MKTGLHIEWRHPAAGRERPLLPPASRAFREILLDLKSQLAERGIEVTITETHLPGDPAAPAGILLFNGMQLDQLIPAPPAGESCEGCPGIAPEGAAYADLTAPVLRLAALRAVEFRRGQRSRSLPPEL</sequence>
<evidence type="ECO:0000313" key="1">
    <source>
        <dbReference type="EMBL" id="KUG21278.1"/>
    </source>
</evidence>
<protein>
    <submittedName>
        <fullName evidence="1">Uncharacterized protein</fullName>
    </submittedName>
</protein>
<dbReference type="AlphaFoldDB" id="A0A0W8FKY4"/>
<proteinExistence type="predicted"/>
<dbReference type="EMBL" id="LNQE01001079">
    <property type="protein sequence ID" value="KUG21278.1"/>
    <property type="molecule type" value="Genomic_DNA"/>
</dbReference>
<reference evidence="1" key="1">
    <citation type="journal article" date="2015" name="Proc. Natl. Acad. Sci. U.S.A.">
        <title>Networks of energetic and metabolic interactions define dynamics in microbial communities.</title>
        <authorList>
            <person name="Embree M."/>
            <person name="Liu J.K."/>
            <person name="Al-Bassam M.M."/>
            <person name="Zengler K."/>
        </authorList>
    </citation>
    <scope>NUCLEOTIDE SEQUENCE</scope>
</reference>
<comment type="caution">
    <text evidence="1">The sequence shown here is derived from an EMBL/GenBank/DDBJ whole genome shotgun (WGS) entry which is preliminary data.</text>
</comment>